<dbReference type="AlphaFoldDB" id="A0A177KJ05"/>
<evidence type="ECO:0000313" key="2">
    <source>
        <dbReference type="Proteomes" id="UP000077271"/>
    </source>
</evidence>
<dbReference type="RefSeq" id="WP_063975497.1">
    <property type="nucleotide sequence ID" value="NZ_LQWZ01000036.1"/>
</dbReference>
<protein>
    <submittedName>
        <fullName evidence="1">Uncharacterized protein</fullName>
    </submittedName>
</protein>
<organism evidence="1 2">
    <name type="scientific">Domibacillus aminovorans</name>
    <dbReference type="NCBI Taxonomy" id="29332"/>
    <lineage>
        <taxon>Bacteria</taxon>
        <taxon>Bacillati</taxon>
        <taxon>Bacillota</taxon>
        <taxon>Bacilli</taxon>
        <taxon>Bacillales</taxon>
        <taxon>Bacillaceae</taxon>
        <taxon>Domibacillus</taxon>
    </lineage>
</organism>
<proteinExistence type="predicted"/>
<gene>
    <name evidence="1" type="ORF">AWH48_12160</name>
</gene>
<dbReference type="EMBL" id="LQWZ01000036">
    <property type="protein sequence ID" value="OAH53104.1"/>
    <property type="molecule type" value="Genomic_DNA"/>
</dbReference>
<reference evidence="1 2" key="1">
    <citation type="submission" date="2016-01" db="EMBL/GenBank/DDBJ databases">
        <title>Investigation of taxonomic status of Bacillus aminovorans.</title>
        <authorList>
            <person name="Verma A."/>
            <person name="Pal Y."/>
            <person name="Krishnamurthi S."/>
        </authorList>
    </citation>
    <scope>NUCLEOTIDE SEQUENCE [LARGE SCALE GENOMIC DNA]</scope>
    <source>
        <strain evidence="1 2">DSM 4337</strain>
    </source>
</reference>
<sequence>MLTYQQAINLKKGDRLKAEGSFGCITGTIVGKGKENGSPVLWIKHDDEPKKGFVIAYFISTDLNEYGWNNLDAGRDFELLETQPNLFDLSD</sequence>
<evidence type="ECO:0000313" key="1">
    <source>
        <dbReference type="EMBL" id="OAH53104.1"/>
    </source>
</evidence>
<comment type="caution">
    <text evidence="1">The sequence shown here is derived from an EMBL/GenBank/DDBJ whole genome shotgun (WGS) entry which is preliminary data.</text>
</comment>
<dbReference type="Proteomes" id="UP000077271">
    <property type="component" value="Unassembled WGS sequence"/>
</dbReference>
<name>A0A177KJ05_9BACI</name>
<accession>A0A177KJ05</accession>